<name>A0AC60PZW6_IXOPE</name>
<organism evidence="1 2">
    <name type="scientific">Ixodes persulcatus</name>
    <name type="common">Taiga tick</name>
    <dbReference type="NCBI Taxonomy" id="34615"/>
    <lineage>
        <taxon>Eukaryota</taxon>
        <taxon>Metazoa</taxon>
        <taxon>Ecdysozoa</taxon>
        <taxon>Arthropoda</taxon>
        <taxon>Chelicerata</taxon>
        <taxon>Arachnida</taxon>
        <taxon>Acari</taxon>
        <taxon>Parasitiformes</taxon>
        <taxon>Ixodida</taxon>
        <taxon>Ixodoidea</taxon>
        <taxon>Ixodidae</taxon>
        <taxon>Ixodinae</taxon>
        <taxon>Ixodes</taxon>
    </lineage>
</organism>
<evidence type="ECO:0000313" key="1">
    <source>
        <dbReference type="EMBL" id="KAG0426902.1"/>
    </source>
</evidence>
<proteinExistence type="predicted"/>
<dbReference type="EMBL" id="JABSTQ010009675">
    <property type="protein sequence ID" value="KAG0426902.1"/>
    <property type="molecule type" value="Genomic_DNA"/>
</dbReference>
<accession>A0AC60PZW6</accession>
<protein>
    <submittedName>
        <fullName evidence="1">Uncharacterized protein</fullName>
    </submittedName>
</protein>
<gene>
    <name evidence="1" type="ORF">HPB47_026021</name>
</gene>
<dbReference type="Proteomes" id="UP000805193">
    <property type="component" value="Unassembled WGS sequence"/>
</dbReference>
<evidence type="ECO:0000313" key="2">
    <source>
        <dbReference type="Proteomes" id="UP000805193"/>
    </source>
</evidence>
<sequence>MDPMLKTRMMNEEAEARNVKRPKSAGLGPGSAHFPGPGPGSGLNKNVSGPTGPGRPGPCLAVMCLEAVKIEKIKVRARHFLDTQLKMSLLHKTATFLWPQFRQLRMLPDDEGLEVDAHVRDLLARVTEAITQDEDETKDDVRDPASKRRCLGWFQDWCDGEVDNLSTKESDEYPQGKKDYSCSRVSELCDFSKGHENVFPKLSLLSECIRASLLRVLAANGTLARPGPGRLGPGLEIPTRVALELKAILHLRLVWSYLSIPLSDV</sequence>
<comment type="caution">
    <text evidence="1">The sequence shown here is derived from an EMBL/GenBank/DDBJ whole genome shotgun (WGS) entry which is preliminary data.</text>
</comment>
<reference evidence="1 2" key="1">
    <citation type="journal article" date="2020" name="Cell">
        <title>Large-Scale Comparative Analyses of Tick Genomes Elucidate Their Genetic Diversity and Vector Capacities.</title>
        <authorList>
            <consortium name="Tick Genome and Microbiome Consortium (TIGMIC)"/>
            <person name="Jia N."/>
            <person name="Wang J."/>
            <person name="Shi W."/>
            <person name="Du L."/>
            <person name="Sun Y."/>
            <person name="Zhan W."/>
            <person name="Jiang J.F."/>
            <person name="Wang Q."/>
            <person name="Zhang B."/>
            <person name="Ji P."/>
            <person name="Bell-Sakyi L."/>
            <person name="Cui X.M."/>
            <person name="Yuan T.T."/>
            <person name="Jiang B.G."/>
            <person name="Yang W.F."/>
            <person name="Lam T.T."/>
            <person name="Chang Q.C."/>
            <person name="Ding S.J."/>
            <person name="Wang X.J."/>
            <person name="Zhu J.G."/>
            <person name="Ruan X.D."/>
            <person name="Zhao L."/>
            <person name="Wei J.T."/>
            <person name="Ye R.Z."/>
            <person name="Que T.C."/>
            <person name="Du C.H."/>
            <person name="Zhou Y.H."/>
            <person name="Cheng J.X."/>
            <person name="Dai P.F."/>
            <person name="Guo W.B."/>
            <person name="Han X.H."/>
            <person name="Huang E.J."/>
            <person name="Li L.F."/>
            <person name="Wei W."/>
            <person name="Gao Y.C."/>
            <person name="Liu J.Z."/>
            <person name="Shao H.Z."/>
            <person name="Wang X."/>
            <person name="Wang C.C."/>
            <person name="Yang T.C."/>
            <person name="Huo Q.B."/>
            <person name="Li W."/>
            <person name="Chen H.Y."/>
            <person name="Chen S.E."/>
            <person name="Zhou L.G."/>
            <person name="Ni X.B."/>
            <person name="Tian J.H."/>
            <person name="Sheng Y."/>
            <person name="Liu T."/>
            <person name="Pan Y.S."/>
            <person name="Xia L.Y."/>
            <person name="Li J."/>
            <person name="Zhao F."/>
            <person name="Cao W.C."/>
        </authorList>
    </citation>
    <scope>NUCLEOTIDE SEQUENCE [LARGE SCALE GENOMIC DNA]</scope>
    <source>
        <strain evidence="1">Iper-2018</strain>
    </source>
</reference>
<keyword evidence="2" id="KW-1185">Reference proteome</keyword>